<dbReference type="PROSITE" id="PS50001">
    <property type="entry name" value="SH2"/>
    <property type="match status" value="1"/>
</dbReference>
<feature type="domain" description="SH2" evidence="13">
    <location>
        <begin position="1329"/>
        <end position="1404"/>
    </location>
</feature>
<evidence type="ECO:0000256" key="3">
    <source>
        <dbReference type="ARBA" id="ARBA00011043"/>
    </source>
</evidence>
<keyword evidence="6" id="KW-0547">Nucleotide-binding</keyword>
<comment type="subcellular location">
    <subcellularLocation>
        <location evidence="1">Nucleus</location>
    </subcellularLocation>
</comment>
<keyword evidence="8" id="KW-0342">GTP-binding</keyword>
<protein>
    <recommendedName>
        <fullName evidence="4">Mediator of RNA polymerase II transcription subunit 23</fullName>
    </recommendedName>
    <alternativeName>
        <fullName evidence="11">Mediator complex subunit 23</fullName>
    </alternativeName>
</protein>
<reference evidence="14" key="1">
    <citation type="submission" date="2016-04" db="UniProtKB">
        <authorList>
            <consortium name="WormBaseParasite"/>
        </authorList>
    </citation>
    <scope>IDENTIFICATION</scope>
</reference>
<dbReference type="InterPro" id="IPR004520">
    <property type="entry name" value="GTPase_MnmE"/>
</dbReference>
<evidence type="ECO:0000256" key="12">
    <source>
        <dbReference type="PROSITE-ProRule" id="PRU00191"/>
    </source>
</evidence>
<comment type="similarity">
    <text evidence="3">Belongs to the TRAFAC class TrmE-Era-EngA-EngB-Septin-like GTPase superfamily. TrmE GTPase family.</text>
</comment>
<keyword evidence="7" id="KW-0805">Transcription regulation</keyword>
<dbReference type="GO" id="GO:0006400">
    <property type="term" value="P:tRNA modification"/>
    <property type="evidence" value="ECO:0007669"/>
    <property type="project" value="InterPro"/>
</dbReference>
<dbReference type="GO" id="GO:0010628">
    <property type="term" value="P:positive regulation of gene expression"/>
    <property type="evidence" value="ECO:0007669"/>
    <property type="project" value="TreeGrafter"/>
</dbReference>
<evidence type="ECO:0000313" key="14">
    <source>
        <dbReference type="WBParaSite" id="ASIM_0001032901-mRNA-1"/>
    </source>
</evidence>
<evidence type="ECO:0000256" key="4">
    <source>
        <dbReference type="ARBA" id="ARBA00019696"/>
    </source>
</evidence>
<dbReference type="GO" id="GO:0006357">
    <property type="term" value="P:regulation of transcription by RNA polymerase II"/>
    <property type="evidence" value="ECO:0007669"/>
    <property type="project" value="TreeGrafter"/>
</dbReference>
<dbReference type="WBParaSite" id="ASIM_0001032901-mRNA-1">
    <property type="protein sequence ID" value="ASIM_0001032901-mRNA-1"/>
    <property type="gene ID" value="ASIM_0001032901"/>
</dbReference>
<dbReference type="SUPFAM" id="SSF52540">
    <property type="entry name" value="P-loop containing nucleoside triphosphate hydrolases"/>
    <property type="match status" value="1"/>
</dbReference>
<dbReference type="InterPro" id="IPR036860">
    <property type="entry name" value="SH2_dom_sf"/>
</dbReference>
<dbReference type="Pfam" id="PF12631">
    <property type="entry name" value="MnmE_helical"/>
    <property type="match status" value="1"/>
</dbReference>
<dbReference type="SUPFAM" id="SSF55550">
    <property type="entry name" value="SH2 domain"/>
    <property type="match status" value="1"/>
</dbReference>
<keyword evidence="5" id="KW-0819">tRNA processing</keyword>
<dbReference type="Pfam" id="PF01926">
    <property type="entry name" value="MMR_HSR1"/>
    <property type="match status" value="1"/>
</dbReference>
<dbReference type="InterPro" id="IPR005225">
    <property type="entry name" value="Small_GTP-bd"/>
</dbReference>
<dbReference type="InterPro" id="IPR027368">
    <property type="entry name" value="MnmE_dom2"/>
</dbReference>
<evidence type="ECO:0000259" key="13">
    <source>
        <dbReference type="PROSITE" id="PS50001"/>
    </source>
</evidence>
<dbReference type="NCBIfam" id="TIGR00231">
    <property type="entry name" value="small_GTP"/>
    <property type="match status" value="1"/>
</dbReference>
<dbReference type="GO" id="GO:0003924">
    <property type="term" value="F:GTPase activity"/>
    <property type="evidence" value="ECO:0007669"/>
    <property type="project" value="InterPro"/>
</dbReference>
<dbReference type="Gene3D" id="3.30.1360.120">
    <property type="entry name" value="Probable tRNA modification gtpase trme, domain 1"/>
    <property type="match status" value="1"/>
</dbReference>
<keyword evidence="10" id="KW-0539">Nucleus</keyword>
<evidence type="ECO:0000256" key="5">
    <source>
        <dbReference type="ARBA" id="ARBA00022694"/>
    </source>
</evidence>
<dbReference type="Pfam" id="PF11573">
    <property type="entry name" value="Med23"/>
    <property type="match status" value="2"/>
</dbReference>
<dbReference type="HAMAP" id="MF_00379">
    <property type="entry name" value="GTPase_MnmE"/>
    <property type="match status" value="1"/>
</dbReference>
<evidence type="ECO:0000256" key="9">
    <source>
        <dbReference type="ARBA" id="ARBA00023163"/>
    </source>
</evidence>
<evidence type="ECO:0000256" key="7">
    <source>
        <dbReference type="ARBA" id="ARBA00023015"/>
    </source>
</evidence>
<dbReference type="PANTHER" id="PTHR12691">
    <property type="entry name" value="MEDIATOR OF RNA POLYMERASE II TRANSCRIPTION SUBUNIT 23"/>
    <property type="match status" value="1"/>
</dbReference>
<dbReference type="InterPro" id="IPR035866">
    <property type="entry name" value="SOCS7_SH2"/>
</dbReference>
<accession>A0A0M3JRH1</accession>
<evidence type="ECO:0000256" key="6">
    <source>
        <dbReference type="ARBA" id="ARBA00022741"/>
    </source>
</evidence>
<comment type="similarity">
    <text evidence="2">Belongs to the Mediator complex subunit 23 family.</text>
</comment>
<dbReference type="InterPro" id="IPR018948">
    <property type="entry name" value="GTP-bd_TrmE_N"/>
</dbReference>
<dbReference type="GO" id="GO:0005667">
    <property type="term" value="C:transcription regulator complex"/>
    <property type="evidence" value="ECO:0007669"/>
    <property type="project" value="TreeGrafter"/>
</dbReference>
<proteinExistence type="inferred from homology"/>
<dbReference type="Pfam" id="PF00017">
    <property type="entry name" value="SH2"/>
    <property type="match status" value="1"/>
</dbReference>
<evidence type="ECO:0000256" key="10">
    <source>
        <dbReference type="ARBA" id="ARBA00023242"/>
    </source>
</evidence>
<evidence type="ECO:0000256" key="11">
    <source>
        <dbReference type="ARBA" id="ARBA00031961"/>
    </source>
</evidence>
<dbReference type="InterPro" id="IPR027417">
    <property type="entry name" value="P-loop_NTPase"/>
</dbReference>
<dbReference type="Gene3D" id="3.40.50.300">
    <property type="entry name" value="P-loop containing nucleotide triphosphate hydrolases"/>
    <property type="match status" value="1"/>
</dbReference>
<dbReference type="InterPro" id="IPR031168">
    <property type="entry name" value="G_TrmE"/>
</dbReference>
<dbReference type="GO" id="GO:0016592">
    <property type="term" value="C:mediator complex"/>
    <property type="evidence" value="ECO:0007669"/>
    <property type="project" value="TreeGrafter"/>
</dbReference>
<keyword evidence="12" id="KW-0727">SH2 domain</keyword>
<dbReference type="CDD" id="cd14858">
    <property type="entry name" value="TrmE_N"/>
    <property type="match status" value="1"/>
</dbReference>
<organism evidence="14">
    <name type="scientific">Anisakis simplex</name>
    <name type="common">Herring worm</name>
    <dbReference type="NCBI Taxonomy" id="6269"/>
    <lineage>
        <taxon>Eukaryota</taxon>
        <taxon>Metazoa</taxon>
        <taxon>Ecdysozoa</taxon>
        <taxon>Nematoda</taxon>
        <taxon>Chromadorea</taxon>
        <taxon>Rhabditida</taxon>
        <taxon>Spirurina</taxon>
        <taxon>Ascaridomorpha</taxon>
        <taxon>Ascaridoidea</taxon>
        <taxon>Anisakidae</taxon>
        <taxon>Anisakis</taxon>
        <taxon>Anisakis simplex complex</taxon>
    </lineage>
</organism>
<dbReference type="InterPro" id="IPR006073">
    <property type="entry name" value="GTP-bd"/>
</dbReference>
<dbReference type="CDD" id="cd10388">
    <property type="entry name" value="SH2_SOCS7"/>
    <property type="match status" value="1"/>
</dbReference>
<sequence>LFWDLSGNVDVDELTCGEAINVLRSMNEEEKSHCCKATLNALLNKDNPRYVQLERVLSSIFIAACNEGVLSLSECCELLILCTDFTLSTPIDARKFEYMQRNLHLIDYKGLRNILKLLVVERMQEVPSTITNHQRHMLLPVENMLLTLIDRQLNLLPCLFTITELHRVSSNSRAFLLPRVAKKFNETFISFRPLTEMVTVIGRPWLYPIASHISFPVSTSSWKLEVATTKLHQRAHLPYKSELFAPQSSLLYTLLRQPRGKDTLSYVLRQNTNMTPQRIQCDELLHMIILEAMSEMEKTDTRLDDAANQYQWMNITQTVTFSLLHGMASFSRLLKILYESLSETVYRKGRDELMWVILQYVAVYIGKVSNEDMIRIADIYNLLYSDEQCWSGADTDPLLFVRFFVPAAIWIHFYKKPNSQASEVLPKPSESLLRQIQFLQEKTSDSDPAIQNVADHNAVLAAVANAYSNDMQNFHKLVLTAVDMFLDGIGEDATGSLWRLPHGIICLPKKTPLPLPLIDSLTFHSRNHLFQMCLHKLSTMLNVQQSAKLPSPASIDTLVRLASTTEFEYGVKLVLTLMPRALASISANANIGATNQPDRSRDLLYILCDMLSYRLINYPLPVIPKVNVILSCYSALSNNQVQMNVALYSALEQVMLRYWMWNSPQEMIVLCNALIGKQGKLTALISSPNSFGEPQHGSSISHERPSHANLHVSPEMLRSLLLSMFRALKLTGVEMASEVLQRCNANFSWPLSVSRTFSTQLMGCSIDDGSEVAPNEELFHCVDQDHRRTHEYLCTQSEESLIKYFTIERRHTLFCVIYNHLIYDSKKLHPVFYSMLNSMTAKDIIVMVNKFVDYFIYIFKKNPPSDDQTFTTVSSFSDVRNRLGFLFHFIPSNKIVNTNSSFFNKMSEYYSQYPELTYREMEVKLRREMQLELQLRQMEQPVINPELHMPIYYGNLAERILPVVDILLQRALELAVADQLFNPLLKSFKPCYKYHPQPAAYMYNVLYCLDNTLSHTAKARLFVSEICGQLEERDGKYALLTPSFIQDNHQLSLPSQFCQVLVDRILQASHYPHQPPPFVYRDWRFAELAPAGQALTGACIELLASPHDPSVTARALIDLVFIRPLHQPYATINTVALILTALPSSFQRIFYDHIVSVLDSEALTQGDPSVCFESLESECFLLTENQLLTNLALGHAYLQHCNTSSLAALPEFVRDKLAPKLVTEAQLIFVLRLVVPILQRFYDMKERSKQIQDLAVDVYKMTVKVNERVGVLKYEDAICDLLYHMKYMYVGDFVKNEAEQAIQRLSPSMRVKLNEFPIPKKGHLLQCSWYWGNMSWLEAEKVLMTYPLGTYLIRDSASDRYIFTISYKTTDSVHHTRLPQHGGKFCLGGPNSLVRSESLMAFVETLEGCDERGVCLLMHQKGEKSEHCLQRLTKRDKFKARQLFYSRLHDSNGALIDRAMAVFLPGPSTFTGEDTAEIYVHGSRAVVNCVCDTLSCIDNVQAAKAGEFTKRAFFNSKLTLDDVLSLSYLLSAETQRQRALALHSTQIGSVMPDVRTSLIELICSLEAGIDFADDVTFDWDLFRSHLRDIISQLQTINRRAQRGSLITDGISVVMLGKTNVGKSSLLNRIAERDVAIVSDVEGTTRDALETRIELSSVPVIFTDTAGIRIAQDFLEAEGISRTIARAKQAHLLLAVIDGSKNADITTEVNELLKRCHCEDKSNIVVACNKADLIKQTFEQSYLLSLKWKVVLTSCLNTSGIDQLVINMLSLFFILWYSLSNSFSNLFSLSTTSCSKYVAVELDVIKEHISEICPEEGNDALLSRYRQRILLNDAISVLQKVEGNRDSALIAEYLREASDLIGEISGTIVNEEILDRIFSSFCIGK</sequence>
<dbReference type="InterPro" id="IPR025867">
    <property type="entry name" value="MnmE_helical"/>
</dbReference>
<keyword evidence="9" id="KW-0804">Transcription</keyword>
<dbReference type="Gene3D" id="3.30.505.10">
    <property type="entry name" value="SH2 domain"/>
    <property type="match status" value="1"/>
</dbReference>
<dbReference type="InterPro" id="IPR027266">
    <property type="entry name" value="TrmE/GcvT-like"/>
</dbReference>
<dbReference type="Gene3D" id="1.20.120.430">
    <property type="entry name" value="tRNA modification GTPase MnmE domain 2"/>
    <property type="match status" value="1"/>
</dbReference>
<evidence type="ECO:0000256" key="1">
    <source>
        <dbReference type="ARBA" id="ARBA00004123"/>
    </source>
</evidence>
<evidence type="ECO:0000256" key="2">
    <source>
        <dbReference type="ARBA" id="ARBA00010222"/>
    </source>
</evidence>
<dbReference type="InterPro" id="IPR021629">
    <property type="entry name" value="Mediator_Med23"/>
</dbReference>
<dbReference type="PANTHER" id="PTHR12691:SF10">
    <property type="entry name" value="MEDIATOR OF RNA POLYMERASE II TRANSCRIPTION SUBUNIT 23"/>
    <property type="match status" value="1"/>
</dbReference>
<dbReference type="CDD" id="cd04164">
    <property type="entry name" value="trmE"/>
    <property type="match status" value="1"/>
</dbReference>
<dbReference type="GO" id="GO:0005525">
    <property type="term" value="F:GTP binding"/>
    <property type="evidence" value="ECO:0007669"/>
    <property type="project" value="UniProtKB-KW"/>
</dbReference>
<dbReference type="Pfam" id="PF10396">
    <property type="entry name" value="TrmE_N"/>
    <property type="match status" value="1"/>
</dbReference>
<evidence type="ECO:0000256" key="8">
    <source>
        <dbReference type="ARBA" id="ARBA00023134"/>
    </source>
</evidence>
<dbReference type="SMART" id="SM00252">
    <property type="entry name" value="SH2"/>
    <property type="match status" value="1"/>
</dbReference>
<name>A0A0M3JRH1_ANISI</name>
<dbReference type="InterPro" id="IPR000980">
    <property type="entry name" value="SH2"/>
</dbReference>